<evidence type="ECO:0000313" key="1">
    <source>
        <dbReference type="EMBL" id="KAJ8684194.1"/>
    </source>
</evidence>
<reference evidence="1" key="1">
    <citation type="submission" date="2023-04" db="EMBL/GenBank/DDBJ databases">
        <title>A chromosome-level genome assembly of the parasitoid wasp Eretmocerus hayati.</title>
        <authorList>
            <person name="Zhong Y."/>
            <person name="Liu S."/>
            <person name="Liu Y."/>
        </authorList>
    </citation>
    <scope>NUCLEOTIDE SEQUENCE</scope>
    <source>
        <strain evidence="1">ZJU_SS_LIU_2023</strain>
    </source>
</reference>
<comment type="caution">
    <text evidence="1">The sequence shown here is derived from an EMBL/GenBank/DDBJ whole genome shotgun (WGS) entry which is preliminary data.</text>
</comment>
<dbReference type="EMBL" id="CM056741">
    <property type="protein sequence ID" value="KAJ8684194.1"/>
    <property type="molecule type" value="Genomic_DNA"/>
</dbReference>
<proteinExistence type="predicted"/>
<gene>
    <name evidence="1" type="ORF">QAD02_019986</name>
</gene>
<name>A0ACC2PLM8_9HYME</name>
<protein>
    <submittedName>
        <fullName evidence="1">Uncharacterized protein</fullName>
    </submittedName>
</protein>
<organism evidence="1 2">
    <name type="scientific">Eretmocerus hayati</name>
    <dbReference type="NCBI Taxonomy" id="131215"/>
    <lineage>
        <taxon>Eukaryota</taxon>
        <taxon>Metazoa</taxon>
        <taxon>Ecdysozoa</taxon>
        <taxon>Arthropoda</taxon>
        <taxon>Hexapoda</taxon>
        <taxon>Insecta</taxon>
        <taxon>Pterygota</taxon>
        <taxon>Neoptera</taxon>
        <taxon>Endopterygota</taxon>
        <taxon>Hymenoptera</taxon>
        <taxon>Apocrita</taxon>
        <taxon>Proctotrupomorpha</taxon>
        <taxon>Chalcidoidea</taxon>
        <taxon>Aphelinidae</taxon>
        <taxon>Aphelininae</taxon>
        <taxon>Eretmocerus</taxon>
    </lineage>
</organism>
<evidence type="ECO:0000313" key="2">
    <source>
        <dbReference type="Proteomes" id="UP001239111"/>
    </source>
</evidence>
<keyword evidence="2" id="KW-1185">Reference proteome</keyword>
<dbReference type="Proteomes" id="UP001239111">
    <property type="component" value="Chromosome 1"/>
</dbReference>
<accession>A0ACC2PLM8</accession>
<sequence>MNLPFSEGQVVRYNPTRLQRLRGNSYPEILPSQPKPDFDEIIIRNSPCEIGKHLITCLAISRTHCTLSFYEGGAWLVTNKSTLRTAINGISLLVGETRAIFPQDTLELENSGYFKYSIHELCEEETGDVPLKKIKTEHHPCTECNDTPNQVDLSLVSQELKIVHDEMTDVLSRMSVLDREEQELREKLKKCTRRKAKVMEEFKVISTKTGALHKHLIGNHFDEGL</sequence>